<dbReference type="AlphaFoldDB" id="A0A0R3WY27"/>
<name>A0A0R3WY27_HYDTA</name>
<evidence type="ECO:0000256" key="2">
    <source>
        <dbReference type="ARBA" id="ARBA00022679"/>
    </source>
</evidence>
<dbReference type="InterPro" id="IPR011009">
    <property type="entry name" value="Kinase-like_dom_sf"/>
</dbReference>
<evidence type="ECO:0000256" key="5">
    <source>
        <dbReference type="ARBA" id="ARBA00022840"/>
    </source>
</evidence>
<dbReference type="InterPro" id="IPR017441">
    <property type="entry name" value="Protein_kinase_ATP_BS"/>
</dbReference>
<evidence type="ECO:0000313" key="9">
    <source>
        <dbReference type="Proteomes" id="UP000274429"/>
    </source>
</evidence>
<dbReference type="SUPFAM" id="SSF56112">
    <property type="entry name" value="Protein kinase-like (PK-like)"/>
    <property type="match status" value="1"/>
</dbReference>
<keyword evidence="9" id="KW-1185">Reference proteome</keyword>
<evidence type="ECO:0000256" key="4">
    <source>
        <dbReference type="ARBA" id="ARBA00022777"/>
    </source>
</evidence>
<gene>
    <name evidence="8" type="ORF">TTAC_LOCUS5651</name>
</gene>
<dbReference type="STRING" id="6205.A0A0R3WY27"/>
<evidence type="ECO:0000256" key="6">
    <source>
        <dbReference type="PROSITE-ProRule" id="PRU10141"/>
    </source>
</evidence>
<proteinExistence type="predicted"/>
<dbReference type="InterPro" id="IPR000719">
    <property type="entry name" value="Prot_kinase_dom"/>
</dbReference>
<evidence type="ECO:0000313" key="8">
    <source>
        <dbReference type="EMBL" id="VDM27397.1"/>
    </source>
</evidence>
<feature type="domain" description="Protein kinase" evidence="7">
    <location>
        <begin position="37"/>
        <end position="113"/>
    </location>
</feature>
<dbReference type="GO" id="GO:0005524">
    <property type="term" value="F:ATP binding"/>
    <property type="evidence" value="ECO:0007669"/>
    <property type="project" value="UniProtKB-UniRule"/>
</dbReference>
<feature type="binding site" evidence="6">
    <location>
        <position position="66"/>
    </location>
    <ligand>
        <name>ATP</name>
        <dbReference type="ChEBI" id="CHEBI:30616"/>
    </ligand>
</feature>
<dbReference type="EMBL" id="UYWX01008421">
    <property type="protein sequence ID" value="VDM27397.1"/>
    <property type="molecule type" value="Genomic_DNA"/>
</dbReference>
<dbReference type="GO" id="GO:0004674">
    <property type="term" value="F:protein serine/threonine kinase activity"/>
    <property type="evidence" value="ECO:0007669"/>
    <property type="project" value="UniProtKB-KW"/>
</dbReference>
<accession>A0A0R3WY27</accession>
<protein>
    <submittedName>
        <fullName evidence="10">Protein kinase domain-containing protein</fullName>
    </submittedName>
</protein>
<dbReference type="PROSITE" id="PS50011">
    <property type="entry name" value="PROTEIN_KINASE_DOM"/>
    <property type="match status" value="1"/>
</dbReference>
<dbReference type="OrthoDB" id="10260894at2759"/>
<organism evidence="10">
    <name type="scientific">Hydatigena taeniaeformis</name>
    <name type="common">Feline tapeworm</name>
    <name type="synonym">Taenia taeniaeformis</name>
    <dbReference type="NCBI Taxonomy" id="6205"/>
    <lineage>
        <taxon>Eukaryota</taxon>
        <taxon>Metazoa</taxon>
        <taxon>Spiralia</taxon>
        <taxon>Lophotrochozoa</taxon>
        <taxon>Platyhelminthes</taxon>
        <taxon>Cestoda</taxon>
        <taxon>Eucestoda</taxon>
        <taxon>Cyclophyllidea</taxon>
        <taxon>Taeniidae</taxon>
        <taxon>Hydatigera</taxon>
    </lineage>
</organism>
<dbReference type="FunFam" id="3.30.200.20:FF:000042">
    <property type="entry name" value="Aurora kinase A"/>
    <property type="match status" value="1"/>
</dbReference>
<evidence type="ECO:0000259" key="7">
    <source>
        <dbReference type="PROSITE" id="PS50011"/>
    </source>
</evidence>
<dbReference type="WBParaSite" id="TTAC_0000566701-mRNA-1">
    <property type="protein sequence ID" value="TTAC_0000566701-mRNA-1"/>
    <property type="gene ID" value="TTAC_0000566701"/>
</dbReference>
<reference evidence="10" key="1">
    <citation type="submission" date="2017-02" db="UniProtKB">
        <authorList>
            <consortium name="WormBaseParasite"/>
        </authorList>
    </citation>
    <scope>IDENTIFICATION</scope>
</reference>
<dbReference type="Pfam" id="PF00069">
    <property type="entry name" value="Pkinase"/>
    <property type="match status" value="1"/>
</dbReference>
<evidence type="ECO:0000313" key="10">
    <source>
        <dbReference type="WBParaSite" id="TTAC_0000566701-mRNA-1"/>
    </source>
</evidence>
<evidence type="ECO:0000256" key="3">
    <source>
        <dbReference type="ARBA" id="ARBA00022741"/>
    </source>
</evidence>
<reference evidence="8 9" key="2">
    <citation type="submission" date="2018-11" db="EMBL/GenBank/DDBJ databases">
        <authorList>
            <consortium name="Pathogen Informatics"/>
        </authorList>
    </citation>
    <scope>NUCLEOTIDE SEQUENCE [LARGE SCALE GENOMIC DNA]</scope>
</reference>
<keyword evidence="4" id="KW-0418">Kinase</keyword>
<dbReference type="Proteomes" id="UP000274429">
    <property type="component" value="Unassembled WGS sequence"/>
</dbReference>
<dbReference type="Gene3D" id="3.30.200.20">
    <property type="entry name" value="Phosphorylase Kinase, domain 1"/>
    <property type="match status" value="1"/>
</dbReference>
<keyword evidence="5 6" id="KW-0067">ATP-binding</keyword>
<evidence type="ECO:0000256" key="1">
    <source>
        <dbReference type="ARBA" id="ARBA00022527"/>
    </source>
</evidence>
<keyword evidence="2" id="KW-0808">Transferase</keyword>
<keyword evidence="1" id="KW-0723">Serine/threonine-protein kinase</keyword>
<sequence length="113" mass="12946">LFSLSPDCTDEDDGDTKTFLLNRNVTIKEGVNAEEEYKICEFLGSGKFGDVNRCEERSTGYELAAKVVPYSSLDEKEGVMNEVEIMCRLRHPRLIQLYDVFIQSDRITLIMEL</sequence>
<keyword evidence="3 6" id="KW-0547">Nucleotide-binding</keyword>
<dbReference type="PROSITE" id="PS00107">
    <property type="entry name" value="PROTEIN_KINASE_ATP"/>
    <property type="match status" value="1"/>
</dbReference>
<dbReference type="PANTHER" id="PTHR24347">
    <property type="entry name" value="SERINE/THREONINE-PROTEIN KINASE"/>
    <property type="match status" value="1"/>
</dbReference>